<proteinExistence type="predicted"/>
<name>A0ABU0KVK6_9BACL</name>
<evidence type="ECO:0000313" key="1">
    <source>
        <dbReference type="EMBL" id="MDQ0492278.1"/>
    </source>
</evidence>
<organism evidence="1 2">
    <name type="scientific">Paenibacillus brasilensis</name>
    <dbReference type="NCBI Taxonomy" id="128574"/>
    <lineage>
        <taxon>Bacteria</taxon>
        <taxon>Bacillati</taxon>
        <taxon>Bacillota</taxon>
        <taxon>Bacilli</taxon>
        <taxon>Bacillales</taxon>
        <taxon>Paenibacillaceae</taxon>
        <taxon>Paenibacillus</taxon>
    </lineage>
</organism>
<dbReference type="EMBL" id="JAUSWA010000002">
    <property type="protein sequence ID" value="MDQ0492278.1"/>
    <property type="molecule type" value="Genomic_DNA"/>
</dbReference>
<keyword evidence="2" id="KW-1185">Reference proteome</keyword>
<protein>
    <submittedName>
        <fullName evidence="1">Uncharacterized protein</fullName>
    </submittedName>
</protein>
<evidence type="ECO:0000313" key="2">
    <source>
        <dbReference type="Proteomes" id="UP001242811"/>
    </source>
</evidence>
<sequence length="101" mass="11822">MQTELEAFSVEYGAKRPLTFRPPNIDTLEKQFLFDGMDEYVSKRVTKKQLESLSDESVYRLVEKFAIEVCKAESPTKNYGVKKAEVRYAILYRLQEIMKSE</sequence>
<dbReference type="Proteomes" id="UP001242811">
    <property type="component" value="Unassembled WGS sequence"/>
</dbReference>
<gene>
    <name evidence="1" type="ORF">QOZ95_000425</name>
</gene>
<reference evidence="1 2" key="1">
    <citation type="submission" date="2023-07" db="EMBL/GenBank/DDBJ databases">
        <title>Genomic Encyclopedia of Type Strains, Phase IV (KMG-IV): sequencing the most valuable type-strain genomes for metagenomic binning, comparative biology and taxonomic classification.</title>
        <authorList>
            <person name="Goeker M."/>
        </authorList>
    </citation>
    <scope>NUCLEOTIDE SEQUENCE [LARGE SCALE GENOMIC DNA]</scope>
    <source>
        <strain evidence="1 2">DSM 14914</strain>
    </source>
</reference>
<accession>A0ABU0KVK6</accession>
<dbReference type="RefSeq" id="WP_152379990.1">
    <property type="nucleotide sequence ID" value="NZ_CP045298.1"/>
</dbReference>
<comment type="caution">
    <text evidence="1">The sequence shown here is derived from an EMBL/GenBank/DDBJ whole genome shotgun (WGS) entry which is preliminary data.</text>
</comment>